<proteinExistence type="predicted"/>
<evidence type="ECO:0000256" key="2">
    <source>
        <dbReference type="ARBA" id="ARBA00022729"/>
    </source>
</evidence>
<evidence type="ECO:0000256" key="3">
    <source>
        <dbReference type="ARBA" id="ARBA00023136"/>
    </source>
</evidence>
<keyword evidence="8" id="KW-1185">Reference proteome</keyword>
<dbReference type="OrthoDB" id="55273at2"/>
<keyword evidence="3" id="KW-0472">Membrane</keyword>
<dbReference type="PROSITE" id="PS51257">
    <property type="entry name" value="PROKAR_LIPOPROTEIN"/>
    <property type="match status" value="1"/>
</dbReference>
<keyword evidence="4" id="KW-0564">Palmitate</keyword>
<dbReference type="RefSeq" id="WP_084113774.1">
    <property type="nucleotide sequence ID" value="NZ_FWXH01000002.1"/>
</dbReference>
<dbReference type="Gene3D" id="3.40.190.10">
    <property type="entry name" value="Periplasmic binding protein-like II"/>
    <property type="match status" value="1"/>
</dbReference>
<organism evidence="7 8">
    <name type="scientific">Clostridium acidisoli DSM 12555</name>
    <dbReference type="NCBI Taxonomy" id="1121291"/>
    <lineage>
        <taxon>Bacteria</taxon>
        <taxon>Bacillati</taxon>
        <taxon>Bacillota</taxon>
        <taxon>Clostridia</taxon>
        <taxon>Eubacteriales</taxon>
        <taxon>Clostridiaceae</taxon>
        <taxon>Clostridium</taxon>
    </lineage>
</organism>
<dbReference type="InterPro" id="IPR006059">
    <property type="entry name" value="SBP"/>
</dbReference>
<dbReference type="PANTHER" id="PTHR43649:SF33">
    <property type="entry name" value="POLYGALACTURONAN_RHAMNOGALACTURONAN-BINDING PROTEIN YTCQ"/>
    <property type="match status" value="1"/>
</dbReference>
<evidence type="ECO:0000313" key="7">
    <source>
        <dbReference type="EMBL" id="SMC18506.1"/>
    </source>
</evidence>
<dbReference type="Proteomes" id="UP000192468">
    <property type="component" value="Unassembled WGS sequence"/>
</dbReference>
<feature type="signal peptide" evidence="6">
    <location>
        <begin position="1"/>
        <end position="24"/>
    </location>
</feature>
<keyword evidence="2 6" id="KW-0732">Signal</keyword>
<protein>
    <submittedName>
        <fullName evidence="7">ABC-type glycerol-3-phosphate transport system, substrate-binding protein</fullName>
    </submittedName>
</protein>
<feature type="chain" id="PRO_5039230186" evidence="6">
    <location>
        <begin position="25"/>
        <end position="450"/>
    </location>
</feature>
<evidence type="ECO:0000256" key="5">
    <source>
        <dbReference type="ARBA" id="ARBA00023288"/>
    </source>
</evidence>
<dbReference type="Pfam" id="PF01547">
    <property type="entry name" value="SBP_bac_1"/>
    <property type="match status" value="1"/>
</dbReference>
<evidence type="ECO:0000256" key="1">
    <source>
        <dbReference type="ARBA" id="ARBA00022475"/>
    </source>
</evidence>
<dbReference type="InterPro" id="IPR050490">
    <property type="entry name" value="Bact_solute-bd_prot1"/>
</dbReference>
<evidence type="ECO:0000313" key="8">
    <source>
        <dbReference type="Proteomes" id="UP000192468"/>
    </source>
</evidence>
<dbReference type="AlphaFoldDB" id="A0A1W1X3I7"/>
<dbReference type="EMBL" id="FWXH01000002">
    <property type="protein sequence ID" value="SMC18506.1"/>
    <property type="molecule type" value="Genomic_DNA"/>
</dbReference>
<keyword evidence="5" id="KW-0449">Lipoprotein</keyword>
<evidence type="ECO:0000256" key="6">
    <source>
        <dbReference type="SAM" id="SignalP"/>
    </source>
</evidence>
<dbReference type="STRING" id="1121291.SAMN02745134_00590"/>
<name>A0A1W1X3I7_9CLOT</name>
<gene>
    <name evidence="7" type="ORF">SAMN02745134_00590</name>
</gene>
<dbReference type="SUPFAM" id="SSF53850">
    <property type="entry name" value="Periplasmic binding protein-like II"/>
    <property type="match status" value="1"/>
</dbReference>
<dbReference type="PANTHER" id="PTHR43649">
    <property type="entry name" value="ARABINOSE-BINDING PROTEIN-RELATED"/>
    <property type="match status" value="1"/>
</dbReference>
<evidence type="ECO:0000256" key="4">
    <source>
        <dbReference type="ARBA" id="ARBA00023139"/>
    </source>
</evidence>
<sequence length="450" mass="49868">MKKNYLKKVLLIAMSIAIVGSVITGCGSSTSDNKSSQTSFTQKDAKDYKGTINLWSFTDELKSSHFIDQFNKEYPNIKVNLTVIPMDNNAYTTKLSSVLASGSGAPDVFTSEVAMVNKYVNTPYYDNLSKAPYNAEDIAKNEAKYTVDVGRNADDKGIRALSWQATPGGLFYKRSLAKQYLGTDDPDEISKKFSSWDSLIATGKELNDKSGGKVKLLPNYSEMFVVALGSRTKGWVVNNKLVIDDKMMQYIDIAKQIRSDNEDAKFNSWSAPWSASMAGAVNGTNVLCYALPTWGLPFVIATNAKNTSGDWGLAKAPAAYYNGGTWLGIYSKSQNKELAWQFIKFMNSKKFQTWDSKTNGDFSSLTEVSQEFSNSDAGKNAFCNGQNISKTYNEIVPSITGKLITKYDETINDKFQNDLDSYITGQKSKDAFLKQFKQDVKTAFPDIDVN</sequence>
<keyword evidence="1" id="KW-1003">Cell membrane</keyword>
<reference evidence="7 8" key="1">
    <citation type="submission" date="2017-04" db="EMBL/GenBank/DDBJ databases">
        <authorList>
            <person name="Afonso C.L."/>
            <person name="Miller P.J."/>
            <person name="Scott M.A."/>
            <person name="Spackman E."/>
            <person name="Goraichik I."/>
            <person name="Dimitrov K.M."/>
            <person name="Suarez D.L."/>
            <person name="Swayne D.E."/>
        </authorList>
    </citation>
    <scope>NUCLEOTIDE SEQUENCE [LARGE SCALE GENOMIC DNA]</scope>
    <source>
        <strain evidence="7 8">DSM 12555</strain>
    </source>
</reference>
<accession>A0A1W1X3I7</accession>